<keyword evidence="2" id="KW-1185">Reference proteome</keyword>
<dbReference type="EMBL" id="VXIS01000036">
    <property type="protein sequence ID" value="KAA8911403.1"/>
    <property type="molecule type" value="Genomic_DNA"/>
</dbReference>
<reference evidence="1 2" key="1">
    <citation type="submission" date="2019-09" db="EMBL/GenBank/DDBJ databases">
        <title>Draft genome of the ectomycorrhizal ascomycete Sphaerosporella brunnea.</title>
        <authorList>
            <consortium name="DOE Joint Genome Institute"/>
            <person name="Benucci G.M."/>
            <person name="Marozzi G."/>
            <person name="Antonielli L."/>
            <person name="Sanchez S."/>
            <person name="Marco P."/>
            <person name="Wang X."/>
            <person name="Falini L.B."/>
            <person name="Barry K."/>
            <person name="Haridas S."/>
            <person name="Lipzen A."/>
            <person name="Labutti K."/>
            <person name="Grigoriev I.V."/>
            <person name="Murat C."/>
            <person name="Martin F."/>
            <person name="Albertini E."/>
            <person name="Donnini D."/>
            <person name="Bonito G."/>
        </authorList>
    </citation>
    <scope>NUCLEOTIDE SEQUENCE [LARGE SCALE GENOMIC DNA]</scope>
    <source>
        <strain evidence="1 2">Sb_GMNB300</strain>
    </source>
</reference>
<sequence length="110" mass="12849">MAPIFSLGRSPLPCIWQAYTRSHHSGDEMLATFTDVTGIKTAYKELLGEEWAKFFPENVQKAMLESFYLVRDFKYFRGDAEKDLEESLKDMIELPTTWKKYVQLEAKSWA</sequence>
<dbReference type="Proteomes" id="UP000326924">
    <property type="component" value="Unassembled WGS sequence"/>
</dbReference>
<dbReference type="InParanoid" id="A0A5J5F4Q5"/>
<dbReference type="AlphaFoldDB" id="A0A5J5F4Q5"/>
<comment type="caution">
    <text evidence="1">The sequence shown here is derived from an EMBL/GenBank/DDBJ whole genome shotgun (WGS) entry which is preliminary data.</text>
</comment>
<protein>
    <submittedName>
        <fullName evidence="1">Uncharacterized protein</fullName>
    </submittedName>
</protein>
<gene>
    <name evidence="1" type="ORF">FN846DRAFT_936003</name>
</gene>
<proteinExistence type="predicted"/>
<evidence type="ECO:0000313" key="2">
    <source>
        <dbReference type="Proteomes" id="UP000326924"/>
    </source>
</evidence>
<name>A0A5J5F4Q5_9PEZI</name>
<accession>A0A5J5F4Q5</accession>
<organism evidence="1 2">
    <name type="scientific">Sphaerosporella brunnea</name>
    <dbReference type="NCBI Taxonomy" id="1250544"/>
    <lineage>
        <taxon>Eukaryota</taxon>
        <taxon>Fungi</taxon>
        <taxon>Dikarya</taxon>
        <taxon>Ascomycota</taxon>
        <taxon>Pezizomycotina</taxon>
        <taxon>Pezizomycetes</taxon>
        <taxon>Pezizales</taxon>
        <taxon>Pyronemataceae</taxon>
        <taxon>Sphaerosporella</taxon>
    </lineage>
</organism>
<evidence type="ECO:0000313" key="1">
    <source>
        <dbReference type="EMBL" id="KAA8911403.1"/>
    </source>
</evidence>